<organism evidence="2 3">
    <name type="scientific">Nematocida displodere</name>
    <dbReference type="NCBI Taxonomy" id="1805483"/>
    <lineage>
        <taxon>Eukaryota</taxon>
        <taxon>Fungi</taxon>
        <taxon>Fungi incertae sedis</taxon>
        <taxon>Microsporidia</taxon>
        <taxon>Nematocida</taxon>
    </lineage>
</organism>
<name>A0A177EK22_9MICR</name>
<dbReference type="RefSeq" id="XP_067545412.1">
    <property type="nucleotide sequence ID" value="XM_067687704.1"/>
</dbReference>
<feature type="compositionally biased region" description="Basic and acidic residues" evidence="1">
    <location>
        <begin position="1"/>
        <end position="21"/>
    </location>
</feature>
<sequence>MKEDARVDARKENGAEARAQRPGEAGSEEPGSQEWPGGITAELTRTFAQVIATANAVVEGVGVRASIHGADTTTLYELTQKLSSASGTTKDYGYTLSLYVDELYQYVEETLRGVFDRFLGDLEKENPYEQSKKYAFQIVLKSKRDIEQSLIETFGVTSEIIYLKPRLFRERLYSYAQKHIPNHLK</sequence>
<dbReference type="VEuPathDB" id="MicrosporidiaDB:NEDG_00286"/>
<dbReference type="AlphaFoldDB" id="A0A177EK22"/>
<gene>
    <name evidence="2" type="ORF">NEDG_00286</name>
</gene>
<proteinExistence type="predicted"/>
<keyword evidence="3" id="KW-1185">Reference proteome</keyword>
<feature type="region of interest" description="Disordered" evidence="1">
    <location>
        <begin position="1"/>
        <end position="37"/>
    </location>
</feature>
<dbReference type="GeneID" id="93646636"/>
<reference evidence="2 3" key="1">
    <citation type="submission" date="2016-02" db="EMBL/GenBank/DDBJ databases">
        <title>Discovery of a natural microsporidian pathogen with a broad tissue tropism in Caenorhabditis elegans.</title>
        <authorList>
            <person name="Luallen R.J."/>
            <person name="Reinke A.W."/>
            <person name="Tong L."/>
            <person name="Botts M.R."/>
            <person name="Felix M.-A."/>
            <person name="Troemel E.R."/>
        </authorList>
    </citation>
    <scope>NUCLEOTIDE SEQUENCE [LARGE SCALE GENOMIC DNA]</scope>
    <source>
        <strain evidence="2 3">JUm2807</strain>
    </source>
</reference>
<dbReference type="EMBL" id="LTDL01000014">
    <property type="protein sequence ID" value="OAG31811.1"/>
    <property type="molecule type" value="Genomic_DNA"/>
</dbReference>
<comment type="caution">
    <text evidence="2">The sequence shown here is derived from an EMBL/GenBank/DDBJ whole genome shotgun (WGS) entry which is preliminary data.</text>
</comment>
<protein>
    <submittedName>
        <fullName evidence="2">Uncharacterized protein</fullName>
    </submittedName>
</protein>
<evidence type="ECO:0000256" key="1">
    <source>
        <dbReference type="SAM" id="MobiDB-lite"/>
    </source>
</evidence>
<accession>A0A177EK22</accession>
<dbReference type="Proteomes" id="UP000185944">
    <property type="component" value="Unassembled WGS sequence"/>
</dbReference>
<evidence type="ECO:0000313" key="3">
    <source>
        <dbReference type="Proteomes" id="UP000185944"/>
    </source>
</evidence>
<evidence type="ECO:0000313" key="2">
    <source>
        <dbReference type="EMBL" id="OAG31811.1"/>
    </source>
</evidence>